<dbReference type="EMBL" id="CAJNJA010006609">
    <property type="protein sequence ID" value="CAE7212826.1"/>
    <property type="molecule type" value="Genomic_DNA"/>
</dbReference>
<keyword evidence="2" id="KW-1185">Reference proteome</keyword>
<comment type="caution">
    <text evidence="1">The sequence shown here is derived from an EMBL/GenBank/DDBJ whole genome shotgun (WGS) entry which is preliminary data.</text>
</comment>
<reference evidence="1" key="1">
    <citation type="submission" date="2021-02" db="EMBL/GenBank/DDBJ databases">
        <authorList>
            <person name="Dougan E. K."/>
            <person name="Rhodes N."/>
            <person name="Thang M."/>
            <person name="Chan C."/>
        </authorList>
    </citation>
    <scope>NUCLEOTIDE SEQUENCE</scope>
</reference>
<evidence type="ECO:0000313" key="1">
    <source>
        <dbReference type="EMBL" id="CAE7212826.1"/>
    </source>
</evidence>
<dbReference type="Proteomes" id="UP000601435">
    <property type="component" value="Unassembled WGS sequence"/>
</dbReference>
<name>A0A812JQ27_9DINO</name>
<proteinExistence type="predicted"/>
<dbReference type="AlphaFoldDB" id="A0A812JQ27"/>
<protein>
    <submittedName>
        <fullName evidence="1">Uncharacterized protein</fullName>
    </submittedName>
</protein>
<gene>
    <name evidence="1" type="ORF">SNEC2469_LOCUS2257</name>
</gene>
<organism evidence="1 2">
    <name type="scientific">Symbiodinium necroappetens</name>
    <dbReference type="NCBI Taxonomy" id="1628268"/>
    <lineage>
        <taxon>Eukaryota</taxon>
        <taxon>Sar</taxon>
        <taxon>Alveolata</taxon>
        <taxon>Dinophyceae</taxon>
        <taxon>Suessiales</taxon>
        <taxon>Symbiodiniaceae</taxon>
        <taxon>Symbiodinium</taxon>
    </lineage>
</organism>
<accession>A0A812JQ27</accession>
<sequence>MAPRLLAVAYDAGHHTVVSPAAFRIATPILDGSSGGPTSGLIPTFAARRSRAVQSTWEGRRSAPKAGRWKSTVMATAAESPGHGIVANTVHTSSAKTTLLWPGILLMTRRRSTSVVQRCRQGSKLMEALRRSKRS</sequence>
<evidence type="ECO:0000313" key="2">
    <source>
        <dbReference type="Proteomes" id="UP000601435"/>
    </source>
</evidence>